<dbReference type="Proteomes" id="UP000580910">
    <property type="component" value="Unassembled WGS sequence"/>
</dbReference>
<feature type="region of interest" description="Disordered" evidence="1">
    <location>
        <begin position="38"/>
        <end position="88"/>
    </location>
</feature>
<dbReference type="RefSeq" id="WP_182540418.1">
    <property type="nucleotide sequence ID" value="NZ_JACGXA010000001.1"/>
</dbReference>
<evidence type="ECO:0000256" key="1">
    <source>
        <dbReference type="SAM" id="MobiDB-lite"/>
    </source>
</evidence>
<keyword evidence="3" id="KW-1185">Reference proteome</keyword>
<evidence type="ECO:0008006" key="4">
    <source>
        <dbReference type="Google" id="ProtNLM"/>
    </source>
</evidence>
<name>A0A7W3PAN8_9ACTN</name>
<gene>
    <name evidence="2" type="ORF">FB382_002992</name>
</gene>
<sequence>MPRVLPHAVPVALTALVLLLGGCGSDDPTTSADHAIGAQRHHRAQPATPQPSEPPAQGTGGGKGGVSRPRHQDGGKVASLFSPGDPRPTTLGAHLLTVRAMPVVSKDSWRIVRNGGEDERAVGACQKTSLETIGAVSAVRRDYDGGGTLRATQVVARFADKVSAARAHGVLTAWRNDCEQRLDFPTTKIGPIVRVATHRGLGEAYRSAFGPKSGRGLASGFGMVWKGRFLSIIEIAADSTTYPADWDPARAAVRRISRTFA</sequence>
<reference evidence="2 3" key="1">
    <citation type="submission" date="2020-07" db="EMBL/GenBank/DDBJ databases">
        <title>Sequencing the genomes of 1000 actinobacteria strains.</title>
        <authorList>
            <person name="Klenk H.-P."/>
        </authorList>
    </citation>
    <scope>NUCLEOTIDE SEQUENCE [LARGE SCALE GENOMIC DNA]</scope>
    <source>
        <strain evidence="2 3">DSM 21349</strain>
    </source>
</reference>
<organism evidence="2 3">
    <name type="scientific">Nocardioides ginsengisegetis</name>
    <dbReference type="NCBI Taxonomy" id="661491"/>
    <lineage>
        <taxon>Bacteria</taxon>
        <taxon>Bacillati</taxon>
        <taxon>Actinomycetota</taxon>
        <taxon>Actinomycetes</taxon>
        <taxon>Propionibacteriales</taxon>
        <taxon>Nocardioidaceae</taxon>
        <taxon>Nocardioides</taxon>
    </lineage>
</organism>
<proteinExistence type="predicted"/>
<accession>A0A7W3PAN8</accession>
<evidence type="ECO:0000313" key="3">
    <source>
        <dbReference type="Proteomes" id="UP000580910"/>
    </source>
</evidence>
<comment type="caution">
    <text evidence="2">The sequence shown here is derived from an EMBL/GenBank/DDBJ whole genome shotgun (WGS) entry which is preliminary data.</text>
</comment>
<dbReference type="EMBL" id="JACGXA010000001">
    <property type="protein sequence ID" value="MBA8804701.1"/>
    <property type="molecule type" value="Genomic_DNA"/>
</dbReference>
<dbReference type="PROSITE" id="PS51257">
    <property type="entry name" value="PROKAR_LIPOPROTEIN"/>
    <property type="match status" value="1"/>
</dbReference>
<dbReference type="AlphaFoldDB" id="A0A7W3PAN8"/>
<protein>
    <recommendedName>
        <fullName evidence="4">PknH-like extracellular domain-containing protein</fullName>
    </recommendedName>
</protein>
<evidence type="ECO:0000313" key="2">
    <source>
        <dbReference type="EMBL" id="MBA8804701.1"/>
    </source>
</evidence>